<dbReference type="PANTHER" id="PTHR42748:SF7">
    <property type="entry name" value="NMRA LIKE REDOX SENSOR 1-RELATED"/>
    <property type="match status" value="1"/>
</dbReference>
<keyword evidence="7" id="KW-1185">Reference proteome</keyword>
<protein>
    <recommendedName>
        <fullName evidence="3">NmrA-like family domain-containing protein 1</fullName>
    </recommendedName>
</protein>
<evidence type="ECO:0000256" key="3">
    <source>
        <dbReference type="ARBA" id="ARBA00040296"/>
    </source>
</evidence>
<evidence type="ECO:0000313" key="7">
    <source>
        <dbReference type="Proteomes" id="UP000245119"/>
    </source>
</evidence>
<name>A0A2T7P2G5_POMCA</name>
<dbReference type="Pfam" id="PF05368">
    <property type="entry name" value="NmrA"/>
    <property type="match status" value="1"/>
</dbReference>
<dbReference type="PANTHER" id="PTHR42748">
    <property type="entry name" value="NITROGEN METABOLITE REPRESSION PROTEIN NMRA FAMILY MEMBER"/>
    <property type="match status" value="1"/>
</dbReference>
<comment type="caution">
    <text evidence="6">The sequence shown here is derived from an EMBL/GenBank/DDBJ whole genome shotgun (WGS) entry which is preliminary data.</text>
</comment>
<gene>
    <name evidence="6" type="ORF">C0Q70_12768</name>
</gene>
<feature type="domain" description="NmrA-like" evidence="5">
    <location>
        <begin position="3"/>
        <end position="179"/>
    </location>
</feature>
<keyword evidence="2" id="KW-0521">NADP</keyword>
<feature type="region of interest" description="Disordered" evidence="4">
    <location>
        <begin position="249"/>
        <end position="306"/>
    </location>
</feature>
<dbReference type="SUPFAM" id="SSF51735">
    <property type="entry name" value="NAD(P)-binding Rossmann-fold domains"/>
    <property type="match status" value="1"/>
</dbReference>
<dbReference type="STRING" id="400727.A0A2T7P2G5"/>
<evidence type="ECO:0000313" key="6">
    <source>
        <dbReference type="EMBL" id="PVD27604.1"/>
    </source>
</evidence>
<sequence>MRSGARVLEVDFNYKQSLLEAMTGVRCVFLHTHYWEMYSRTLEVWHGQCVVEAAVTANVEHIVYDGTTYVKPSDGLMCGFLASRLEIEEIIVRSGISYTIVVFPFVLENLLTVFRPFEVSKNLYALPLPMEYNLLPVGGLNDMAICVCKIFLQLRNVRRVKLFLATQMLTVSQIASTLTSVLREKRFFDPEDNRLQFLRVLNESKETPSMETFLSVTRSSISIPSKTPSMNFSNSAAVSAWATSFLKTRGSLGPSSDPSSTSPNSPPRDAVSPRRTGATTKKRRFRSLSDSNLKESGQSLMNPSCGRDLTWPLSGVNVGESDCNHLDTIQFDKSSPSGVASTTSLPSNLSLVSFERAEPWTDESQIHI</sequence>
<evidence type="ECO:0000259" key="5">
    <source>
        <dbReference type="Pfam" id="PF05368"/>
    </source>
</evidence>
<dbReference type="Gene3D" id="3.90.25.10">
    <property type="entry name" value="UDP-galactose 4-epimerase, domain 1"/>
    <property type="match status" value="1"/>
</dbReference>
<organism evidence="6 7">
    <name type="scientific">Pomacea canaliculata</name>
    <name type="common">Golden apple snail</name>
    <dbReference type="NCBI Taxonomy" id="400727"/>
    <lineage>
        <taxon>Eukaryota</taxon>
        <taxon>Metazoa</taxon>
        <taxon>Spiralia</taxon>
        <taxon>Lophotrochozoa</taxon>
        <taxon>Mollusca</taxon>
        <taxon>Gastropoda</taxon>
        <taxon>Caenogastropoda</taxon>
        <taxon>Architaenioglossa</taxon>
        <taxon>Ampullarioidea</taxon>
        <taxon>Ampullariidae</taxon>
        <taxon>Pomacea</taxon>
    </lineage>
</organism>
<dbReference type="InterPro" id="IPR036291">
    <property type="entry name" value="NAD(P)-bd_dom_sf"/>
</dbReference>
<reference evidence="6 7" key="1">
    <citation type="submission" date="2018-04" db="EMBL/GenBank/DDBJ databases">
        <title>The genome of golden apple snail Pomacea canaliculata provides insight into stress tolerance and invasive adaptation.</title>
        <authorList>
            <person name="Liu C."/>
            <person name="Liu B."/>
            <person name="Ren Y."/>
            <person name="Zhang Y."/>
            <person name="Wang H."/>
            <person name="Li S."/>
            <person name="Jiang F."/>
            <person name="Yin L."/>
            <person name="Zhang G."/>
            <person name="Qian W."/>
            <person name="Fan W."/>
        </authorList>
    </citation>
    <scope>NUCLEOTIDE SEQUENCE [LARGE SCALE GENOMIC DNA]</scope>
    <source>
        <strain evidence="6">SZHN2017</strain>
        <tissue evidence="6">Muscle</tissue>
    </source>
</reference>
<dbReference type="InterPro" id="IPR008030">
    <property type="entry name" value="NmrA-like"/>
</dbReference>
<dbReference type="OrthoDB" id="300709at2759"/>
<dbReference type="EMBL" id="PZQS01000007">
    <property type="protein sequence ID" value="PVD27604.1"/>
    <property type="molecule type" value="Genomic_DNA"/>
</dbReference>
<feature type="compositionally biased region" description="Polar residues" evidence="4">
    <location>
        <begin position="288"/>
        <end position="302"/>
    </location>
</feature>
<dbReference type="AlphaFoldDB" id="A0A2T7P2G5"/>
<evidence type="ECO:0000256" key="4">
    <source>
        <dbReference type="SAM" id="MobiDB-lite"/>
    </source>
</evidence>
<proteinExistence type="inferred from homology"/>
<feature type="compositionally biased region" description="Low complexity" evidence="4">
    <location>
        <begin position="251"/>
        <end position="263"/>
    </location>
</feature>
<dbReference type="Gene3D" id="3.40.50.720">
    <property type="entry name" value="NAD(P)-binding Rossmann-like Domain"/>
    <property type="match status" value="1"/>
</dbReference>
<evidence type="ECO:0000256" key="2">
    <source>
        <dbReference type="ARBA" id="ARBA00022857"/>
    </source>
</evidence>
<evidence type="ECO:0000256" key="1">
    <source>
        <dbReference type="ARBA" id="ARBA00006328"/>
    </source>
</evidence>
<comment type="similarity">
    <text evidence="1">Belongs to the NmrA-type oxidoreductase family.</text>
</comment>
<accession>A0A2T7P2G5</accession>
<dbReference type="Proteomes" id="UP000245119">
    <property type="component" value="Linkage Group LG7"/>
</dbReference>
<dbReference type="InterPro" id="IPR051164">
    <property type="entry name" value="NmrA-like_oxidored"/>
</dbReference>